<evidence type="ECO:0000313" key="2">
    <source>
        <dbReference type="EMBL" id="GAJ46261.1"/>
    </source>
</evidence>
<sequence length="207" mass="21838">MVYRSKQIIFFLTFLSLTHEVNALKENFSSGIGISVGIGGANLSTQSQGTGTLASSKMNGIGPTPTPHSTKYHIHFGSASGDWVDKVSYREDNIVNPDFDPFKLSGLDFIDGSGVYAGSLGIGADPYPSNPTTAFATDKLNDHLVITLDPDAQATGNTAALTQTDGAHATGNTAALTRKQMVHPPPRNWKHGCLNTQTDGAPPPPKS</sequence>
<dbReference type="Proteomes" id="UP000024842">
    <property type="component" value="Unassembled WGS sequence"/>
</dbReference>
<protein>
    <submittedName>
        <fullName evidence="2">Uncharacterized protein</fullName>
    </submittedName>
</protein>
<comment type="caution">
    <text evidence="2">The sequence shown here is derived from an EMBL/GenBank/DDBJ whole genome shotgun (WGS) entry which is preliminary data.</text>
</comment>
<name>A0A023DXU3_9PROT</name>
<dbReference type="RefSeq" id="WP_035544560.1">
    <property type="nucleotide sequence ID" value="NZ_BAUP01000075.1"/>
</dbReference>
<keyword evidence="3" id="KW-1185">Reference proteome</keyword>
<organism evidence="2 3">
    <name type="scientific">Holospora elegans E1</name>
    <dbReference type="NCBI Taxonomy" id="1427503"/>
    <lineage>
        <taxon>Bacteria</taxon>
        <taxon>Pseudomonadati</taxon>
        <taxon>Pseudomonadota</taxon>
        <taxon>Alphaproteobacteria</taxon>
        <taxon>Holosporales</taxon>
        <taxon>Holosporaceae</taxon>
        <taxon>Holospora</taxon>
    </lineage>
</organism>
<proteinExistence type="predicted"/>
<dbReference type="STRING" id="1427503.HE1_00588"/>
<reference evidence="2 3" key="1">
    <citation type="journal article" date="2014" name="FEMS Microbiol. Lett.">
        <title>Draft genome sequences of three Holospora species (Holospora obtusa, Holospora undulata, and Holospora elegans), endonuclear symbiotic bacteria of the ciliate Paramecium caudatum.</title>
        <authorList>
            <person name="Dohra H."/>
            <person name="Tanaka K."/>
            <person name="Suzuki T."/>
            <person name="Fujishima M."/>
            <person name="Suzuki H."/>
        </authorList>
    </citation>
    <scope>NUCLEOTIDE SEQUENCE [LARGE SCALE GENOMIC DNA]</scope>
    <source>
        <strain evidence="2 3">E1</strain>
    </source>
</reference>
<evidence type="ECO:0000313" key="3">
    <source>
        <dbReference type="Proteomes" id="UP000024842"/>
    </source>
</evidence>
<feature type="region of interest" description="Disordered" evidence="1">
    <location>
        <begin position="182"/>
        <end position="207"/>
    </location>
</feature>
<accession>A0A023DXU3</accession>
<gene>
    <name evidence="2" type="ORF">HE1_00588</name>
</gene>
<dbReference type="EMBL" id="BAUP01000075">
    <property type="protein sequence ID" value="GAJ46261.1"/>
    <property type="molecule type" value="Genomic_DNA"/>
</dbReference>
<dbReference type="OrthoDB" id="9766564at2"/>
<dbReference type="AlphaFoldDB" id="A0A023DXU3"/>
<evidence type="ECO:0000256" key="1">
    <source>
        <dbReference type="SAM" id="MobiDB-lite"/>
    </source>
</evidence>